<accession>A0AAF3FG64</accession>
<sequence length="222" mass="24793">MANARFHPEKQYAWLYTRIVSCARKDTWARRARSSCIHVIAIPTSNAFKLMRRKKKTAVFARAVCAPQMTKSGCEAQPFDQKSFCDYEKGTVLGFRNPTPDNPRELIKKYVLCLCLDGIDVGIARISDVAFLNNSATVTKRKIVRVEFAIMAMDETPKLTIGSTCEVEGQTCTDGHSEVCSCDPRDDKDGQVLARSSVSHGAVEVRWFNGGDVHWISVWLPG</sequence>
<organism evidence="1 2">
    <name type="scientific">Mesorhabditis belari</name>
    <dbReference type="NCBI Taxonomy" id="2138241"/>
    <lineage>
        <taxon>Eukaryota</taxon>
        <taxon>Metazoa</taxon>
        <taxon>Ecdysozoa</taxon>
        <taxon>Nematoda</taxon>
        <taxon>Chromadorea</taxon>
        <taxon>Rhabditida</taxon>
        <taxon>Rhabditina</taxon>
        <taxon>Rhabditomorpha</taxon>
        <taxon>Rhabditoidea</taxon>
        <taxon>Rhabditidae</taxon>
        <taxon>Mesorhabditinae</taxon>
        <taxon>Mesorhabditis</taxon>
    </lineage>
</organism>
<protein>
    <submittedName>
        <fullName evidence="2">Uncharacterized protein</fullName>
    </submittedName>
</protein>
<keyword evidence="1" id="KW-1185">Reference proteome</keyword>
<name>A0AAF3FG64_9BILA</name>
<dbReference type="Proteomes" id="UP000887575">
    <property type="component" value="Unassembled WGS sequence"/>
</dbReference>
<dbReference type="WBParaSite" id="MBELARI_LOCUS5852">
    <property type="protein sequence ID" value="MBELARI_LOCUS5852"/>
    <property type="gene ID" value="MBELARI_LOCUS5852"/>
</dbReference>
<dbReference type="AlphaFoldDB" id="A0AAF3FG64"/>
<evidence type="ECO:0000313" key="2">
    <source>
        <dbReference type="WBParaSite" id="MBELARI_LOCUS5852"/>
    </source>
</evidence>
<proteinExistence type="predicted"/>
<reference evidence="2" key="1">
    <citation type="submission" date="2024-02" db="UniProtKB">
        <authorList>
            <consortium name="WormBaseParasite"/>
        </authorList>
    </citation>
    <scope>IDENTIFICATION</scope>
</reference>
<evidence type="ECO:0000313" key="1">
    <source>
        <dbReference type="Proteomes" id="UP000887575"/>
    </source>
</evidence>